<evidence type="ECO:0000259" key="2">
    <source>
        <dbReference type="Pfam" id="PF18962"/>
    </source>
</evidence>
<dbReference type="InterPro" id="IPR011050">
    <property type="entry name" value="Pectin_lyase_fold/virulence"/>
</dbReference>
<keyword evidence="4" id="KW-1185">Reference proteome</keyword>
<feature type="domain" description="Secretion system C-terminal sorting" evidence="2">
    <location>
        <begin position="948"/>
        <end position="1023"/>
    </location>
</feature>
<dbReference type="AlphaFoldDB" id="A0A521FCQ1"/>
<evidence type="ECO:0000256" key="1">
    <source>
        <dbReference type="SAM" id="SignalP"/>
    </source>
</evidence>
<feature type="signal peptide" evidence="1">
    <location>
        <begin position="1"/>
        <end position="28"/>
    </location>
</feature>
<gene>
    <name evidence="3" type="ORF">SAMN06265219_11726</name>
</gene>
<name>A0A521FCQ1_9BACT</name>
<keyword evidence="1" id="KW-0732">Signal</keyword>
<evidence type="ECO:0000313" key="3">
    <source>
        <dbReference type="EMBL" id="SMO93963.1"/>
    </source>
</evidence>
<dbReference type="Pfam" id="PF18962">
    <property type="entry name" value="Por_Secre_tail"/>
    <property type="match status" value="1"/>
</dbReference>
<dbReference type="Gene3D" id="2.60.40.4070">
    <property type="match status" value="1"/>
</dbReference>
<protein>
    <submittedName>
        <fullName evidence="3">Por secretion system C-terminal sorting domain-containing protein</fullName>
    </submittedName>
</protein>
<sequence>MISYRYKYFRFVGMLLAACFLLTSHALAQDENVLVLDPYNVNQESLADQIFADTLEGSAIPEGRVYELQSGEIYLNDAQIEVRGGSHLHIRATNPSEKAIVYQFPTGTGDDPQNPPGYLARVYDGNLTVEGLAISGYYEPGFSDDETEYDQLYTVQGGLFRNDSEGARFIMKNNTFSNVAGQILRVNSNATLIHSEDNVYANLGALSTSNFGAGKGIDLRESVIDSLILRNNTFVNYQDRPIRHYNWGNPTEGTGDIIYGEIDHNTFVNGMGFHGVLSLGNLGEEMIITNNLFVDAFAAGEDSTDETRSAEWGNVGNTYENGNNKMSWIFGAPDTDVEYMISNNFYAVSDEGQAWLDSHAEITVGQPLSDFIREQLGDDADAAFAMIDAPDMTNIPDLMIGLMDYYVDVADKTKDTPNDVWDPAVHDMDRRPITYYLSDFDASYSTSSPAYSGGEDGFPAGDLNWFPAEKEEWMSGSGEPQEDVLVLDPYNVNQESLADQIFADTLSGSAIPEGRVYELQSGEIYLNDAQIEVRGGSHLHIRATNPDEKAVVYQFPTGAGDDPQNPPGYLARVYDGHLTVEGLAISGYYEPGFSDDESEYEQLYTVQGGLFRNDSEGARFIMKNNIFSNVAGQILRVNSNAALVHSEDNIYANLGALSTSNFGAGKGIDLRESVIDELILRNNTFVNYQDRPIRHYNYGNPTEGTGDIIYGEIDHNTFVNGMGFHGVLSLGNLGDEIIITNNLFVDGFAAGEDSTDETRSAEWGNVGDTYENGNNRMSWIFGAPDTDVEYMVSNNFYAVSDEGQAWLDKHEEITVGQPLSDFIREQLGDDADAAFSMIDAPDMTNIPDLMIGLMDYYVDVAEKTKDTPNDVWDPAVHDMDRRPITYYMNDFDASYSTSSPAYNGGEDGFPAGDLNWFPAEKDDWMTTSTDEVPGNNELPRQITLHQNYPNPFNPTTTISYQLSKTAEVQLEVFDVLGQKVATVVNGARQQAGEYTVRFDATNLSSGMYFYMLKAGDVVQTKKMTLIK</sequence>
<accession>A0A521FCQ1</accession>
<dbReference type="NCBIfam" id="TIGR04183">
    <property type="entry name" value="Por_Secre_tail"/>
    <property type="match status" value="1"/>
</dbReference>
<reference evidence="3 4" key="1">
    <citation type="submission" date="2017-05" db="EMBL/GenBank/DDBJ databases">
        <authorList>
            <person name="Varghese N."/>
            <person name="Submissions S."/>
        </authorList>
    </citation>
    <scope>NUCLEOTIDE SEQUENCE [LARGE SCALE GENOMIC DNA]</scope>
    <source>
        <strain evidence="3 4">DSM 21985</strain>
    </source>
</reference>
<dbReference type="EMBL" id="FXTP01000017">
    <property type="protein sequence ID" value="SMO93963.1"/>
    <property type="molecule type" value="Genomic_DNA"/>
</dbReference>
<dbReference type="RefSeq" id="WP_246075340.1">
    <property type="nucleotide sequence ID" value="NZ_FXTP01000017.1"/>
</dbReference>
<dbReference type="InterPro" id="IPR026444">
    <property type="entry name" value="Secre_tail"/>
</dbReference>
<dbReference type="SUPFAM" id="SSF51126">
    <property type="entry name" value="Pectin lyase-like"/>
    <property type="match status" value="2"/>
</dbReference>
<proteinExistence type="predicted"/>
<feature type="chain" id="PRO_5021775369" evidence="1">
    <location>
        <begin position="29"/>
        <end position="1027"/>
    </location>
</feature>
<organism evidence="3 4">
    <name type="scientific">Gracilimonas mengyeensis</name>
    <dbReference type="NCBI Taxonomy" id="1302730"/>
    <lineage>
        <taxon>Bacteria</taxon>
        <taxon>Pseudomonadati</taxon>
        <taxon>Balneolota</taxon>
        <taxon>Balneolia</taxon>
        <taxon>Balneolales</taxon>
        <taxon>Balneolaceae</taxon>
        <taxon>Gracilimonas</taxon>
    </lineage>
</organism>
<dbReference type="Proteomes" id="UP000317557">
    <property type="component" value="Unassembled WGS sequence"/>
</dbReference>
<evidence type="ECO:0000313" key="4">
    <source>
        <dbReference type="Proteomes" id="UP000317557"/>
    </source>
</evidence>